<gene>
    <name evidence="1" type="ORF">P168DRAFT_303278</name>
</gene>
<reference evidence="1" key="1">
    <citation type="submission" date="2016-12" db="EMBL/GenBank/DDBJ databases">
        <title>The genomes of Aspergillus section Nigri reveals drivers in fungal speciation.</title>
        <authorList>
            <consortium name="DOE Joint Genome Institute"/>
            <person name="Vesth T.C."/>
            <person name="Nybo J."/>
            <person name="Theobald S."/>
            <person name="Brandl J."/>
            <person name="Frisvad J.C."/>
            <person name="Nielsen K.F."/>
            <person name="Lyhne E.K."/>
            <person name="Kogle M.E."/>
            <person name="Kuo A."/>
            <person name="Riley R."/>
            <person name="Clum A."/>
            <person name="Nolan M."/>
            <person name="Lipzen A."/>
            <person name="Salamov A."/>
            <person name="Henrissat B."/>
            <person name="Wiebenga A."/>
            <person name="De vries R.P."/>
            <person name="Grigoriev I.V."/>
            <person name="Mortensen U.H."/>
            <person name="Andersen M.R."/>
            <person name="Baker S.E."/>
        </authorList>
    </citation>
    <scope>NUCLEOTIDE SEQUENCE</scope>
    <source>
        <strain evidence="1">IBT 28561</strain>
    </source>
</reference>
<organism evidence="1 2">
    <name type="scientific">Aspergillus campestris (strain IBT 28561)</name>
    <dbReference type="NCBI Taxonomy" id="1392248"/>
    <lineage>
        <taxon>Eukaryota</taxon>
        <taxon>Fungi</taxon>
        <taxon>Dikarya</taxon>
        <taxon>Ascomycota</taxon>
        <taxon>Pezizomycotina</taxon>
        <taxon>Eurotiomycetes</taxon>
        <taxon>Eurotiomycetidae</taxon>
        <taxon>Eurotiales</taxon>
        <taxon>Aspergillaceae</taxon>
        <taxon>Aspergillus</taxon>
        <taxon>Aspergillus subgen. Circumdati</taxon>
    </lineage>
</organism>
<dbReference type="RefSeq" id="XP_024694081.1">
    <property type="nucleotide sequence ID" value="XM_024838735.1"/>
</dbReference>
<dbReference type="OrthoDB" id="4267316at2759"/>
<dbReference type="EMBL" id="MSFM01000004">
    <property type="protein sequence ID" value="PKY05487.1"/>
    <property type="molecule type" value="Genomic_DNA"/>
</dbReference>
<dbReference type="GeneID" id="36546259"/>
<proteinExistence type="predicted"/>
<dbReference type="Proteomes" id="UP000234254">
    <property type="component" value="Unassembled WGS sequence"/>
</dbReference>
<evidence type="ECO:0000313" key="1">
    <source>
        <dbReference type="EMBL" id="PKY05487.1"/>
    </source>
</evidence>
<name>A0A2I1D6I9_ASPC2</name>
<accession>A0A2I1D6I9</accession>
<sequence>MYSGHWYLPIQVGEPFSALMIFFKCSATNTHPRSPLAAAMASYTRRPNRSKPPVPYVTGWRFQVKSHIPPAPTPANFNECFITESDWQERLHLSPVMQCVKIPPAPGRDGDDTVSLQIMRLFDAGNNHEAQVFMVRLLETTSQSLPPKGTKLVAKLYDPLYYDDVQGALDPFICLDWDYTHEVKAYANLRYLQGHRIPKYYGSYSLTLPVDGGHTRTVRMILIEHIPGLIMESANPEYFEQSLRQDLMRSIVDLESELHEKSVSIMGIEPRKITLTSPTSDQPQVMFVDLAATSFGQRRVPPAASEMNATVGGYVSPLLRWKEANQRASLFADWIDWEWDPWIDAEYAHTVAGITKEMRELYSDD</sequence>
<protein>
    <recommendedName>
        <fullName evidence="3">Protein kinase domain-containing protein</fullName>
    </recommendedName>
</protein>
<dbReference type="VEuPathDB" id="FungiDB:P168DRAFT_303278"/>
<dbReference type="AlphaFoldDB" id="A0A2I1D6I9"/>
<evidence type="ECO:0008006" key="3">
    <source>
        <dbReference type="Google" id="ProtNLM"/>
    </source>
</evidence>
<evidence type="ECO:0000313" key="2">
    <source>
        <dbReference type="Proteomes" id="UP000234254"/>
    </source>
</evidence>
<keyword evidence="2" id="KW-1185">Reference proteome</keyword>
<comment type="caution">
    <text evidence="1">The sequence shown here is derived from an EMBL/GenBank/DDBJ whole genome shotgun (WGS) entry which is preliminary data.</text>
</comment>